<feature type="transmembrane region" description="Helical" evidence="1">
    <location>
        <begin position="147"/>
        <end position="165"/>
    </location>
</feature>
<evidence type="ECO:0008006" key="4">
    <source>
        <dbReference type="Google" id="ProtNLM"/>
    </source>
</evidence>
<comment type="caution">
    <text evidence="2">The sequence shown here is derived from an EMBL/GenBank/DDBJ whole genome shotgun (WGS) entry which is preliminary data.</text>
</comment>
<reference evidence="2 3" key="1">
    <citation type="submission" date="2020-03" db="EMBL/GenBank/DDBJ databases">
        <title>Roseomonas selenitidurans sp. nov. isolated from soil.</title>
        <authorList>
            <person name="Liu H."/>
        </authorList>
    </citation>
    <scope>NUCLEOTIDE SEQUENCE [LARGE SCALE GENOMIC DNA]</scope>
    <source>
        <strain evidence="2 3">JCM 15073</strain>
    </source>
</reference>
<name>A0ABX1EVY9_9PROT</name>
<evidence type="ECO:0000256" key="1">
    <source>
        <dbReference type="SAM" id="Phobius"/>
    </source>
</evidence>
<dbReference type="EMBL" id="JAAVTX010000001">
    <property type="protein sequence ID" value="NKE43520.1"/>
    <property type="molecule type" value="Genomic_DNA"/>
</dbReference>
<dbReference type="Proteomes" id="UP000765160">
    <property type="component" value="Unassembled WGS sequence"/>
</dbReference>
<gene>
    <name evidence="2" type="ORF">HB662_01935</name>
</gene>
<feature type="transmembrane region" description="Helical" evidence="1">
    <location>
        <begin position="399"/>
        <end position="424"/>
    </location>
</feature>
<sequence length="489" mass="50296">MPASSRWQGWGATVLAAALSGLPALLALWGFGVMITPDSPTYLAFAEALRAGPLPVGDALLRAAPAPATLFRTPGYPALLAALQAVAPAGWLGWLVAVQMAAQAGLAALAHRTGLALGLGSRMALLAALLPASGHAMLAQISVMTDALHAALAGGAALLLLWGVLRGRGLWPVLLAGLLLAAATLVREATVYLALAYLPAAVIGAAVIGAGAIGAGAIGAGAIAENRAAPRRCGARALAAMALLLAPVLAVAVLLAADNHRRSGTALLSTSRQIVMVQAVLPLLARGVPVFDGADLFDRMARQTVGQDGYAGIDRLNAALFEAGLSAPEIAALASDRYARTWRRHPAEMLRAMVVRLPVKMFGLGFMPVDMVAELHRQAGAPRPWFGQPGALWRDGSPVALLLLALLLASRAIGFALAAGALLAPLLLARAGDARAWPVLGAWLVVGGYFGVHLPVHLEQRYLLPIVPLVALLGLAGWRVLLAGRVRPG</sequence>
<feature type="transmembrane region" description="Helical" evidence="1">
    <location>
        <begin position="172"/>
        <end position="195"/>
    </location>
</feature>
<feature type="transmembrane region" description="Helical" evidence="1">
    <location>
        <begin position="462"/>
        <end position="482"/>
    </location>
</feature>
<evidence type="ECO:0000313" key="3">
    <source>
        <dbReference type="Proteomes" id="UP000765160"/>
    </source>
</evidence>
<organism evidence="2 3">
    <name type="scientific">Falsiroseomonas frigidaquae</name>
    <dbReference type="NCBI Taxonomy" id="487318"/>
    <lineage>
        <taxon>Bacteria</taxon>
        <taxon>Pseudomonadati</taxon>
        <taxon>Pseudomonadota</taxon>
        <taxon>Alphaproteobacteria</taxon>
        <taxon>Acetobacterales</taxon>
        <taxon>Roseomonadaceae</taxon>
        <taxon>Falsiroseomonas</taxon>
    </lineage>
</organism>
<feature type="transmembrane region" description="Helical" evidence="1">
    <location>
        <begin position="201"/>
        <end position="223"/>
    </location>
</feature>
<feature type="transmembrane region" description="Helical" evidence="1">
    <location>
        <begin position="436"/>
        <end position="456"/>
    </location>
</feature>
<evidence type="ECO:0000313" key="2">
    <source>
        <dbReference type="EMBL" id="NKE43520.1"/>
    </source>
</evidence>
<protein>
    <recommendedName>
        <fullName evidence="4">Glycosyltransferase RgtA/B/C/D-like domain-containing protein</fullName>
    </recommendedName>
</protein>
<feature type="transmembrane region" description="Helical" evidence="1">
    <location>
        <begin position="12"/>
        <end position="35"/>
    </location>
</feature>
<keyword evidence="1" id="KW-0812">Transmembrane</keyword>
<proteinExistence type="predicted"/>
<accession>A0ABX1EVY9</accession>
<keyword evidence="1" id="KW-1133">Transmembrane helix</keyword>
<keyword evidence="3" id="KW-1185">Reference proteome</keyword>
<keyword evidence="1" id="KW-0472">Membrane</keyword>
<feature type="transmembrane region" description="Helical" evidence="1">
    <location>
        <begin position="235"/>
        <end position="257"/>
    </location>
</feature>